<dbReference type="InterPro" id="IPR013538">
    <property type="entry name" value="ASHA1/2-like_C"/>
</dbReference>
<sequence length="147" mass="16600">MKGRNESAMGGFRLEIPRSYDASPERVFRAWTDPASLKAWLAEGGDVVADPRPDGLFYLGMMHSGEIRPHYGRYLRVERPRLLEFTWVSEHTHGKESVVTLEFAPRGSRTELRLTHEGLPDERMAIAHTGGWTFFLDTLVAQLSGEG</sequence>
<proteinExistence type="inferred from homology"/>
<dbReference type="SUPFAM" id="SSF55961">
    <property type="entry name" value="Bet v1-like"/>
    <property type="match status" value="1"/>
</dbReference>
<evidence type="ECO:0000259" key="2">
    <source>
        <dbReference type="Pfam" id="PF08327"/>
    </source>
</evidence>
<name>A0ABV3QFA4_9GAMM</name>
<evidence type="ECO:0000256" key="1">
    <source>
        <dbReference type="ARBA" id="ARBA00006817"/>
    </source>
</evidence>
<dbReference type="EMBL" id="JBFOHK010000003">
    <property type="protein sequence ID" value="MEW9572519.1"/>
    <property type="molecule type" value="Genomic_DNA"/>
</dbReference>
<accession>A0ABV3QFA4</accession>
<gene>
    <name evidence="3" type="ORF">ABQJ54_12225</name>
</gene>
<evidence type="ECO:0000313" key="3">
    <source>
        <dbReference type="EMBL" id="MEW9572519.1"/>
    </source>
</evidence>
<organism evidence="3 4">
    <name type="scientific">Rhodanobacter lycopersici</name>
    <dbReference type="NCBI Taxonomy" id="3162487"/>
    <lineage>
        <taxon>Bacteria</taxon>
        <taxon>Pseudomonadati</taxon>
        <taxon>Pseudomonadota</taxon>
        <taxon>Gammaproteobacteria</taxon>
        <taxon>Lysobacterales</taxon>
        <taxon>Rhodanobacteraceae</taxon>
        <taxon>Rhodanobacter</taxon>
    </lineage>
</organism>
<feature type="domain" description="Activator of Hsp90 ATPase homologue 1/2-like C-terminal" evidence="2">
    <location>
        <begin position="21"/>
        <end position="142"/>
    </location>
</feature>
<evidence type="ECO:0000313" key="4">
    <source>
        <dbReference type="Proteomes" id="UP001556220"/>
    </source>
</evidence>
<comment type="similarity">
    <text evidence="1">Belongs to the AHA1 family.</text>
</comment>
<dbReference type="Proteomes" id="UP001556220">
    <property type="component" value="Unassembled WGS sequence"/>
</dbReference>
<reference evidence="3 4" key="1">
    <citation type="submission" date="2024-06" db="EMBL/GenBank/DDBJ databases">
        <authorList>
            <person name="Woo H."/>
        </authorList>
    </citation>
    <scope>NUCLEOTIDE SEQUENCE [LARGE SCALE GENOMIC DNA]</scope>
    <source>
        <strain evidence="3 4">Si-c</strain>
    </source>
</reference>
<dbReference type="Gene3D" id="3.30.530.20">
    <property type="match status" value="1"/>
</dbReference>
<comment type="caution">
    <text evidence="3">The sequence shown here is derived from an EMBL/GenBank/DDBJ whole genome shotgun (WGS) entry which is preliminary data.</text>
</comment>
<keyword evidence="4" id="KW-1185">Reference proteome</keyword>
<dbReference type="InterPro" id="IPR023393">
    <property type="entry name" value="START-like_dom_sf"/>
</dbReference>
<protein>
    <submittedName>
        <fullName evidence="3">SRPBCC domain-containing protein</fullName>
    </submittedName>
</protein>
<dbReference type="Pfam" id="PF08327">
    <property type="entry name" value="AHSA1"/>
    <property type="match status" value="1"/>
</dbReference>
<dbReference type="CDD" id="cd07814">
    <property type="entry name" value="SRPBCC_CalC_Aha1-like"/>
    <property type="match status" value="1"/>
</dbReference>
<dbReference type="RefSeq" id="WP_367854588.1">
    <property type="nucleotide sequence ID" value="NZ_JBFOHK010000003.1"/>
</dbReference>